<dbReference type="InterPro" id="IPR046548">
    <property type="entry name" value="DUF6804"/>
</dbReference>
<keyword evidence="1" id="KW-1133">Transmembrane helix</keyword>
<organism evidence="2 3">
    <name type="scientific">Galbitalea soli</name>
    <dbReference type="NCBI Taxonomy" id="1268042"/>
    <lineage>
        <taxon>Bacteria</taxon>
        <taxon>Bacillati</taxon>
        <taxon>Actinomycetota</taxon>
        <taxon>Actinomycetes</taxon>
        <taxon>Micrococcales</taxon>
        <taxon>Microbacteriaceae</taxon>
        <taxon>Galbitalea</taxon>
    </lineage>
</organism>
<feature type="transmembrane region" description="Helical" evidence="1">
    <location>
        <begin position="12"/>
        <end position="31"/>
    </location>
</feature>
<dbReference type="RefSeq" id="WP_163472050.1">
    <property type="nucleotide sequence ID" value="NZ_JAAGWZ010000001.1"/>
</dbReference>
<sequence length="126" mass="14023">MSSYPTRQFRRTALAPGILGAIVLLAGLALLNTSAFVWIEFPAAILALIVCVYAWQARQWWWLLPLGAIAVLWNPVLPITLHADKLWLILQYLGAIVFIVAGILIKVPNPEDRNRRSGAPGAQKRR</sequence>
<dbReference type="EMBL" id="JAAGWZ010000001">
    <property type="protein sequence ID" value="NEM90397.1"/>
    <property type="molecule type" value="Genomic_DNA"/>
</dbReference>
<protein>
    <submittedName>
        <fullName evidence="2">Uncharacterized protein</fullName>
    </submittedName>
</protein>
<evidence type="ECO:0000313" key="3">
    <source>
        <dbReference type="Proteomes" id="UP000479756"/>
    </source>
</evidence>
<dbReference type="Proteomes" id="UP000479756">
    <property type="component" value="Unassembled WGS sequence"/>
</dbReference>
<gene>
    <name evidence="2" type="ORF">G3T37_03405</name>
</gene>
<comment type="caution">
    <text evidence="2">The sequence shown here is derived from an EMBL/GenBank/DDBJ whole genome shotgun (WGS) entry which is preliminary data.</text>
</comment>
<reference evidence="2 3" key="1">
    <citation type="journal article" date="2014" name="Int. J. Syst. Evol. Microbiol.">
        <title>Description of Galbitalea soli gen. nov., sp. nov., and Frondihabitans sucicola sp. nov.</title>
        <authorList>
            <person name="Kim S.J."/>
            <person name="Lim J.M."/>
            <person name="Ahn J.H."/>
            <person name="Weon H.Y."/>
            <person name="Hamada M."/>
            <person name="Suzuki K."/>
            <person name="Ahn T.Y."/>
            <person name="Kwon S.W."/>
        </authorList>
    </citation>
    <scope>NUCLEOTIDE SEQUENCE [LARGE SCALE GENOMIC DNA]</scope>
    <source>
        <strain evidence="2 3">NBRC 108727</strain>
    </source>
</reference>
<accession>A0A7C9TNU9</accession>
<keyword evidence="1" id="KW-0812">Transmembrane</keyword>
<keyword evidence="3" id="KW-1185">Reference proteome</keyword>
<name>A0A7C9TNU9_9MICO</name>
<evidence type="ECO:0000256" key="1">
    <source>
        <dbReference type="SAM" id="Phobius"/>
    </source>
</evidence>
<dbReference type="AlphaFoldDB" id="A0A7C9TNU9"/>
<dbReference type="Pfam" id="PF20619">
    <property type="entry name" value="DUF6804"/>
    <property type="match status" value="1"/>
</dbReference>
<feature type="transmembrane region" description="Helical" evidence="1">
    <location>
        <begin position="37"/>
        <end position="55"/>
    </location>
</feature>
<proteinExistence type="predicted"/>
<keyword evidence="1" id="KW-0472">Membrane</keyword>
<feature type="transmembrane region" description="Helical" evidence="1">
    <location>
        <begin position="87"/>
        <end position="107"/>
    </location>
</feature>
<feature type="transmembrane region" description="Helical" evidence="1">
    <location>
        <begin position="62"/>
        <end position="81"/>
    </location>
</feature>
<evidence type="ECO:0000313" key="2">
    <source>
        <dbReference type="EMBL" id="NEM90397.1"/>
    </source>
</evidence>